<name>A0AAE3XDY5_9DEIO</name>
<protein>
    <submittedName>
        <fullName evidence="2">Uncharacterized protein</fullName>
    </submittedName>
</protein>
<dbReference type="RefSeq" id="WP_309854728.1">
    <property type="nucleotide sequence ID" value="NZ_JAVDQJ010000005.1"/>
</dbReference>
<dbReference type="AlphaFoldDB" id="A0AAE3XDY5"/>
<feature type="transmembrane region" description="Helical" evidence="1">
    <location>
        <begin position="64"/>
        <end position="83"/>
    </location>
</feature>
<dbReference type="EMBL" id="JAVDQK010000004">
    <property type="protein sequence ID" value="MDR6218335.1"/>
    <property type="molecule type" value="Genomic_DNA"/>
</dbReference>
<reference evidence="2" key="1">
    <citation type="submission" date="2023-07" db="EMBL/GenBank/DDBJ databases">
        <title>Sorghum-associated microbial communities from plants grown in Nebraska, USA.</title>
        <authorList>
            <person name="Schachtman D."/>
        </authorList>
    </citation>
    <scope>NUCLEOTIDE SEQUENCE</scope>
    <source>
        <strain evidence="2">BE330</strain>
    </source>
</reference>
<sequence length="115" mass="12093">MIVLAWYSILLAVMAAVQLFSALRGLHLGGANTTRPRQLAWQETVEVLLAVPAVILPLGIAAPLMYTALSGAAFLGLGAVVALRRTHPTTSQELVLRAALTLLTCAGGLIAFYLP</sequence>
<organism evidence="2 3">
    <name type="scientific">Deinococcus soli</name>
    <name type="common">ex Cha et al. 2016</name>
    <dbReference type="NCBI Taxonomy" id="1309411"/>
    <lineage>
        <taxon>Bacteria</taxon>
        <taxon>Thermotogati</taxon>
        <taxon>Deinococcota</taxon>
        <taxon>Deinococci</taxon>
        <taxon>Deinococcales</taxon>
        <taxon>Deinococcaceae</taxon>
        <taxon>Deinococcus</taxon>
    </lineage>
</organism>
<accession>A0AAE3XDY5</accession>
<comment type="caution">
    <text evidence="2">The sequence shown here is derived from an EMBL/GenBank/DDBJ whole genome shotgun (WGS) entry which is preliminary data.</text>
</comment>
<keyword evidence="1" id="KW-1133">Transmembrane helix</keyword>
<feature type="transmembrane region" description="Helical" evidence="1">
    <location>
        <begin position="6"/>
        <end position="27"/>
    </location>
</feature>
<feature type="transmembrane region" description="Helical" evidence="1">
    <location>
        <begin position="95"/>
        <end position="114"/>
    </location>
</feature>
<gene>
    <name evidence="2" type="ORF">J2Y00_001898</name>
</gene>
<evidence type="ECO:0000313" key="3">
    <source>
        <dbReference type="Proteomes" id="UP001185331"/>
    </source>
</evidence>
<proteinExistence type="predicted"/>
<keyword evidence="1" id="KW-0472">Membrane</keyword>
<keyword evidence="1" id="KW-0812">Transmembrane</keyword>
<evidence type="ECO:0000256" key="1">
    <source>
        <dbReference type="SAM" id="Phobius"/>
    </source>
</evidence>
<dbReference type="Proteomes" id="UP001185331">
    <property type="component" value="Unassembled WGS sequence"/>
</dbReference>
<evidence type="ECO:0000313" key="2">
    <source>
        <dbReference type="EMBL" id="MDR6218335.1"/>
    </source>
</evidence>